<evidence type="ECO:0000256" key="10">
    <source>
        <dbReference type="ARBA" id="ARBA00022835"/>
    </source>
</evidence>
<dbReference type="Pfam" id="PF10447">
    <property type="entry name" value="EXOSC1"/>
    <property type="match status" value="1"/>
</dbReference>
<feature type="region of interest" description="Disordered" evidence="12">
    <location>
        <begin position="1"/>
        <end position="23"/>
    </location>
</feature>
<accession>A0A8H3VA12</accession>
<evidence type="ECO:0000313" key="17">
    <source>
        <dbReference type="Proteomes" id="UP000447873"/>
    </source>
</evidence>
<dbReference type="EC" id="3.5.4.4" evidence="5"/>
<dbReference type="GO" id="GO:0006154">
    <property type="term" value="P:adenosine catabolic process"/>
    <property type="evidence" value="ECO:0007669"/>
    <property type="project" value="TreeGrafter"/>
</dbReference>
<protein>
    <recommendedName>
        <fullName evidence="5">adenosine deaminase</fullName>
        <ecNumber evidence="5">3.5.4.4</ecNumber>
    </recommendedName>
</protein>
<dbReference type="AlphaFoldDB" id="A0A8H3VA12"/>
<evidence type="ECO:0000256" key="2">
    <source>
        <dbReference type="ARBA" id="ARBA00004123"/>
    </source>
</evidence>
<comment type="cofactor">
    <cofactor evidence="1">
        <name>Zn(2+)</name>
        <dbReference type="ChEBI" id="CHEBI:29105"/>
    </cofactor>
</comment>
<dbReference type="InterPro" id="IPR012340">
    <property type="entry name" value="NA-bd_OB-fold"/>
</dbReference>
<evidence type="ECO:0000256" key="11">
    <source>
        <dbReference type="ARBA" id="ARBA00047764"/>
    </source>
</evidence>
<evidence type="ECO:0000259" key="13">
    <source>
        <dbReference type="Pfam" id="PF00962"/>
    </source>
</evidence>
<keyword evidence="10" id="KW-0271">Exosome</keyword>
<dbReference type="PANTHER" id="PTHR11409:SF37">
    <property type="entry name" value="ADENOSINE DEAMINASE DOMAIN-CONTAINING PROTEIN"/>
    <property type="match status" value="1"/>
</dbReference>
<dbReference type="InterPro" id="IPR006330">
    <property type="entry name" value="Ado/ade_deaminase"/>
</dbReference>
<comment type="similarity">
    <text evidence="4">Belongs to the metallo-dependent hydrolases superfamily. Adenosine and AMP deaminases family. ADGF subfamily.</text>
</comment>
<dbReference type="GO" id="GO:0003723">
    <property type="term" value="F:RNA binding"/>
    <property type="evidence" value="ECO:0007669"/>
    <property type="project" value="InterPro"/>
</dbReference>
<evidence type="ECO:0000256" key="8">
    <source>
        <dbReference type="ARBA" id="ARBA00022729"/>
    </source>
</evidence>
<keyword evidence="8" id="KW-0732">Signal</keyword>
<reference evidence="16 17" key="1">
    <citation type="submission" date="2018-12" db="EMBL/GenBank/DDBJ databases">
        <title>Venturia inaequalis Genome Resource.</title>
        <authorList>
            <person name="Lichtner F.J."/>
        </authorList>
    </citation>
    <scope>NUCLEOTIDE SEQUENCE [LARGE SCALE GENOMIC DNA]</scope>
    <source>
        <strain evidence="16 17">120213</strain>
    </source>
</reference>
<dbReference type="GO" id="GO:0000178">
    <property type="term" value="C:exosome (RNase complex)"/>
    <property type="evidence" value="ECO:0007669"/>
    <property type="project" value="UniProtKB-KW"/>
</dbReference>
<dbReference type="InterPro" id="IPR001365">
    <property type="entry name" value="A_deaminase_dom"/>
</dbReference>
<sequence length="822" mass="92147">MRRRILRKRKKPSNPKMDKLGIPNADTTMVGVGSSNVKLDSDEAFLSSLKDVGAAAQNYDTQRQKLQQRELETSWDYPARLSASEDEKRAATIVWKIREDERDNLFGNKASEAIPGPETLDMGGQFLTNKKRIEGRSQLYQIAKKHPKGCHLHLHFNSELTPDELMARARQTQNMFIRSTEPLVDGEPGTGKSPSYSTTELVFNVMADDTPDVNIFSPDYNGAFRPPGSKPWMRYSKFITEYEDRHNKDHNDTAEDFVLSKMVLVEEEVYGNSQTTNGSIWARFNQATRCFKGLLNYKSIFTWYIGQAIESMIEDGVMYAELRPMLLDKSIPGDDGIEKVGHVQQMEIILEETKRKQDELEANGMLEKFPFGLKIIYCAPRSIPKSMMQTEIKDCIRLKLRFPDLLCGFDLVGAEDRANHIGYYRDELLAMVDTCNKLGIEIPFMFHAGETLLDTGGSKDVGKSNLFDAVLFNAKRIGHGYSLLKHPVIVEEFKKRNICIELCPTSNELLHLCRNVKEHPYPEILAMGVECTINSDNPSLFSNSVSHEFYQVMVGSPAMNIHGWRQLSEWSIKHSRLSDGEKLRAYEILKKEWDFFCKWIIKEYGAFADTLDIQEYSTPQIPEIITPNLHPIANALTPANPITMALPPLALPGQVLAPSSKFSPGPGTHLAPAGITSSLLGPPTTKKNTTTPKAHKILSVQAPLSTAVAPTVGAHVYARITRLDRVQARCEIITVAPPSSSSSSSETKNTGHVCATPLRAILRSQDVRATEKDKVKLAECFRVGDVVRALTVLYLRKHWKAPEEVTRKAEVGRLLLPAGSQQ</sequence>
<evidence type="ECO:0000256" key="7">
    <source>
        <dbReference type="ARBA" id="ARBA00022723"/>
    </source>
</evidence>
<evidence type="ECO:0000256" key="12">
    <source>
        <dbReference type="SAM" id="MobiDB-lite"/>
    </source>
</evidence>
<dbReference type="GO" id="GO:0005576">
    <property type="term" value="C:extracellular region"/>
    <property type="evidence" value="ECO:0007669"/>
    <property type="project" value="UniProtKB-SubCell"/>
</dbReference>
<comment type="catalytic activity">
    <reaction evidence="11">
        <text>adenosine + H2O + H(+) = inosine + NH4(+)</text>
        <dbReference type="Rhea" id="RHEA:24408"/>
        <dbReference type="ChEBI" id="CHEBI:15377"/>
        <dbReference type="ChEBI" id="CHEBI:15378"/>
        <dbReference type="ChEBI" id="CHEBI:16335"/>
        <dbReference type="ChEBI" id="CHEBI:17596"/>
        <dbReference type="ChEBI" id="CHEBI:28938"/>
        <dbReference type="EC" id="3.5.4.4"/>
    </reaction>
</comment>
<keyword evidence="6" id="KW-0964">Secreted</keyword>
<dbReference type="Gene3D" id="2.40.50.140">
    <property type="entry name" value="Nucleic acid-binding proteins"/>
    <property type="match status" value="1"/>
</dbReference>
<keyword evidence="7" id="KW-0479">Metal-binding</keyword>
<dbReference type="InterPro" id="IPR025721">
    <property type="entry name" value="Exosome_cplx_N_dom"/>
</dbReference>
<dbReference type="Gene3D" id="3.20.20.140">
    <property type="entry name" value="Metal-dependent hydrolases"/>
    <property type="match status" value="1"/>
</dbReference>
<dbReference type="PANTHER" id="PTHR11409">
    <property type="entry name" value="ADENOSINE DEAMINASE"/>
    <property type="match status" value="1"/>
</dbReference>
<dbReference type="GO" id="GO:0046872">
    <property type="term" value="F:metal ion binding"/>
    <property type="evidence" value="ECO:0007669"/>
    <property type="project" value="UniProtKB-KW"/>
</dbReference>
<dbReference type="Pfam" id="PF00962">
    <property type="entry name" value="A_deaminase"/>
    <property type="match status" value="1"/>
</dbReference>
<dbReference type="InterPro" id="IPR019495">
    <property type="entry name" value="EXOSC1_C"/>
</dbReference>
<dbReference type="Pfam" id="PF14382">
    <property type="entry name" value="ECR1_N"/>
    <property type="match status" value="1"/>
</dbReference>
<dbReference type="GO" id="GO:0004000">
    <property type="term" value="F:adenosine deaminase activity"/>
    <property type="evidence" value="ECO:0007669"/>
    <property type="project" value="TreeGrafter"/>
</dbReference>
<dbReference type="GO" id="GO:0005634">
    <property type="term" value="C:nucleus"/>
    <property type="evidence" value="ECO:0007669"/>
    <property type="project" value="UniProtKB-SubCell"/>
</dbReference>
<organism evidence="16 17">
    <name type="scientific">Venturia inaequalis</name>
    <name type="common">Apple scab fungus</name>
    <dbReference type="NCBI Taxonomy" id="5025"/>
    <lineage>
        <taxon>Eukaryota</taxon>
        <taxon>Fungi</taxon>
        <taxon>Dikarya</taxon>
        <taxon>Ascomycota</taxon>
        <taxon>Pezizomycotina</taxon>
        <taxon>Dothideomycetes</taxon>
        <taxon>Pleosporomycetidae</taxon>
        <taxon>Venturiales</taxon>
        <taxon>Venturiaceae</taxon>
        <taxon>Venturia</taxon>
    </lineage>
</organism>
<feature type="compositionally biased region" description="Basic residues" evidence="12">
    <location>
        <begin position="1"/>
        <end position="13"/>
    </location>
</feature>
<dbReference type="SUPFAM" id="SSF110324">
    <property type="entry name" value="Ribosomal L27 protein-like"/>
    <property type="match status" value="1"/>
</dbReference>
<evidence type="ECO:0000313" key="16">
    <source>
        <dbReference type="EMBL" id="KAE9984090.1"/>
    </source>
</evidence>
<evidence type="ECO:0000256" key="4">
    <source>
        <dbReference type="ARBA" id="ARBA00006083"/>
    </source>
</evidence>
<gene>
    <name evidence="16" type="ORF">EG328_009140</name>
</gene>
<evidence type="ECO:0000259" key="15">
    <source>
        <dbReference type="Pfam" id="PF14382"/>
    </source>
</evidence>
<evidence type="ECO:0000256" key="6">
    <source>
        <dbReference type="ARBA" id="ARBA00022525"/>
    </source>
</evidence>
<evidence type="ECO:0000256" key="9">
    <source>
        <dbReference type="ARBA" id="ARBA00022801"/>
    </source>
</evidence>
<comment type="subcellular location">
    <subcellularLocation>
        <location evidence="2">Nucleus</location>
    </subcellularLocation>
    <subcellularLocation>
        <location evidence="3">Secreted</location>
    </subcellularLocation>
</comment>
<evidence type="ECO:0000256" key="3">
    <source>
        <dbReference type="ARBA" id="ARBA00004613"/>
    </source>
</evidence>
<feature type="domain" description="Exosome complex component N-terminal" evidence="15">
    <location>
        <begin position="649"/>
        <end position="682"/>
    </location>
</feature>
<dbReference type="GO" id="GO:0046103">
    <property type="term" value="P:inosine biosynthetic process"/>
    <property type="evidence" value="ECO:0007669"/>
    <property type="project" value="TreeGrafter"/>
</dbReference>
<feature type="domain" description="Adenosine deaminase" evidence="13">
    <location>
        <begin position="307"/>
        <end position="586"/>
    </location>
</feature>
<dbReference type="FunFam" id="3.20.20.140:FF:000017">
    <property type="entry name" value="Adenosine deaminase 2"/>
    <property type="match status" value="1"/>
</dbReference>
<name>A0A8H3VA12_VENIN</name>
<dbReference type="InterPro" id="IPR032466">
    <property type="entry name" value="Metal_Hydrolase"/>
</dbReference>
<evidence type="ECO:0000256" key="5">
    <source>
        <dbReference type="ARBA" id="ARBA00012784"/>
    </source>
</evidence>
<feature type="domain" description="Exosome complex component CSL4 C-terminal" evidence="14">
    <location>
        <begin position="746"/>
        <end position="790"/>
    </location>
</feature>
<dbReference type="Proteomes" id="UP000447873">
    <property type="component" value="Unassembled WGS sequence"/>
</dbReference>
<comment type="caution">
    <text evidence="16">The sequence shown here is derived from an EMBL/GenBank/DDBJ whole genome shotgun (WGS) entry which is preliminary data.</text>
</comment>
<dbReference type="SUPFAM" id="SSF51556">
    <property type="entry name" value="Metallo-dependent hydrolases"/>
    <property type="match status" value="1"/>
</dbReference>
<keyword evidence="9" id="KW-0378">Hydrolase</keyword>
<dbReference type="EMBL" id="WNWS01000054">
    <property type="protein sequence ID" value="KAE9984090.1"/>
    <property type="molecule type" value="Genomic_DNA"/>
</dbReference>
<evidence type="ECO:0000256" key="1">
    <source>
        <dbReference type="ARBA" id="ARBA00001947"/>
    </source>
</evidence>
<dbReference type="SUPFAM" id="SSF50249">
    <property type="entry name" value="Nucleic acid-binding proteins"/>
    <property type="match status" value="1"/>
</dbReference>
<evidence type="ECO:0000259" key="14">
    <source>
        <dbReference type="Pfam" id="PF10447"/>
    </source>
</evidence>
<proteinExistence type="inferred from homology"/>